<protein>
    <submittedName>
        <fullName evidence="1">Uncharacterized protein</fullName>
    </submittedName>
</protein>
<dbReference type="EMBL" id="BGPR01028179">
    <property type="protein sequence ID" value="GBN99161.1"/>
    <property type="molecule type" value="Genomic_DNA"/>
</dbReference>
<reference evidence="1 2" key="1">
    <citation type="journal article" date="2019" name="Sci. Rep.">
        <title>Orb-weaving spider Araneus ventricosus genome elucidates the spidroin gene catalogue.</title>
        <authorList>
            <person name="Kono N."/>
            <person name="Nakamura H."/>
            <person name="Ohtoshi R."/>
            <person name="Moran D.A.P."/>
            <person name="Shinohara A."/>
            <person name="Yoshida Y."/>
            <person name="Fujiwara M."/>
            <person name="Mori M."/>
            <person name="Tomita M."/>
            <person name="Arakawa K."/>
        </authorList>
    </citation>
    <scope>NUCLEOTIDE SEQUENCE [LARGE SCALE GENOMIC DNA]</scope>
</reference>
<dbReference type="InterPro" id="IPR036397">
    <property type="entry name" value="RNaseH_sf"/>
</dbReference>
<comment type="caution">
    <text evidence="1">The sequence shown here is derived from an EMBL/GenBank/DDBJ whole genome shotgun (WGS) entry which is preliminary data.</text>
</comment>
<gene>
    <name evidence="1" type="ORF">AVEN_241016_1</name>
</gene>
<dbReference type="Proteomes" id="UP000499080">
    <property type="component" value="Unassembled WGS sequence"/>
</dbReference>
<name>A0A4Y2TFW8_ARAVE</name>
<sequence length="90" mass="10130">MSFKPISKIKSTKPLQLLHMDVCGPLSSQSQGGHRYFLSITADYSRKGSEKEVSKYQINWKLEDISGCITTVMKEGAVAQAMYLQENEEI</sequence>
<accession>A0A4Y2TFW8</accession>
<keyword evidence="2" id="KW-1185">Reference proteome</keyword>
<dbReference type="Gene3D" id="3.30.420.10">
    <property type="entry name" value="Ribonuclease H-like superfamily/Ribonuclease H"/>
    <property type="match status" value="1"/>
</dbReference>
<dbReference type="SUPFAM" id="SSF53098">
    <property type="entry name" value="Ribonuclease H-like"/>
    <property type="match status" value="1"/>
</dbReference>
<proteinExistence type="predicted"/>
<evidence type="ECO:0000313" key="2">
    <source>
        <dbReference type="Proteomes" id="UP000499080"/>
    </source>
</evidence>
<dbReference type="InterPro" id="IPR012337">
    <property type="entry name" value="RNaseH-like_sf"/>
</dbReference>
<dbReference type="OrthoDB" id="413361at2759"/>
<dbReference type="AlphaFoldDB" id="A0A4Y2TFW8"/>
<dbReference type="GO" id="GO:0003676">
    <property type="term" value="F:nucleic acid binding"/>
    <property type="evidence" value="ECO:0007669"/>
    <property type="project" value="InterPro"/>
</dbReference>
<organism evidence="1 2">
    <name type="scientific">Araneus ventricosus</name>
    <name type="common">Orbweaver spider</name>
    <name type="synonym">Epeira ventricosa</name>
    <dbReference type="NCBI Taxonomy" id="182803"/>
    <lineage>
        <taxon>Eukaryota</taxon>
        <taxon>Metazoa</taxon>
        <taxon>Ecdysozoa</taxon>
        <taxon>Arthropoda</taxon>
        <taxon>Chelicerata</taxon>
        <taxon>Arachnida</taxon>
        <taxon>Araneae</taxon>
        <taxon>Araneomorphae</taxon>
        <taxon>Entelegynae</taxon>
        <taxon>Araneoidea</taxon>
        <taxon>Araneidae</taxon>
        <taxon>Araneus</taxon>
    </lineage>
</organism>
<evidence type="ECO:0000313" key="1">
    <source>
        <dbReference type="EMBL" id="GBN99161.1"/>
    </source>
</evidence>